<dbReference type="InterPro" id="IPR043128">
    <property type="entry name" value="Rev_trsase/Diguanyl_cyclase"/>
</dbReference>
<sequence length="87" mass="9555">MPFGLCNAPATFERLMERVLAAIPRSHCVVYLDDLQAGLRLNPKKCQLLRKETAFLGHIVSERGVATDPSKVAAVRDWPVPGNVGEL</sequence>
<dbReference type="PANTHER" id="PTHR33064:SF37">
    <property type="entry name" value="RIBONUCLEASE H"/>
    <property type="match status" value="1"/>
</dbReference>
<name>A0A9Q1FRP2_SYNKA</name>
<accession>A0A9Q1FRP2</accession>
<protein>
    <recommendedName>
        <fullName evidence="3">Reverse transcriptase domain-containing protein</fullName>
    </recommendedName>
</protein>
<dbReference type="OrthoDB" id="8052860at2759"/>
<dbReference type="InterPro" id="IPR043502">
    <property type="entry name" value="DNA/RNA_pol_sf"/>
</dbReference>
<dbReference type="InterPro" id="IPR051320">
    <property type="entry name" value="Viral_Replic_Matur_Polypro"/>
</dbReference>
<proteinExistence type="predicted"/>
<organism evidence="1 2">
    <name type="scientific">Synaphobranchus kaupii</name>
    <name type="common">Kaup's arrowtooth eel</name>
    <dbReference type="NCBI Taxonomy" id="118154"/>
    <lineage>
        <taxon>Eukaryota</taxon>
        <taxon>Metazoa</taxon>
        <taxon>Chordata</taxon>
        <taxon>Craniata</taxon>
        <taxon>Vertebrata</taxon>
        <taxon>Euteleostomi</taxon>
        <taxon>Actinopterygii</taxon>
        <taxon>Neopterygii</taxon>
        <taxon>Teleostei</taxon>
        <taxon>Anguilliformes</taxon>
        <taxon>Synaphobranchidae</taxon>
        <taxon>Synaphobranchus</taxon>
    </lineage>
</organism>
<reference evidence="1" key="1">
    <citation type="journal article" date="2023" name="Science">
        <title>Genome structures resolve the early diversification of teleost fishes.</title>
        <authorList>
            <person name="Parey E."/>
            <person name="Louis A."/>
            <person name="Montfort J."/>
            <person name="Bouchez O."/>
            <person name="Roques C."/>
            <person name="Iampietro C."/>
            <person name="Lluch J."/>
            <person name="Castinel A."/>
            <person name="Donnadieu C."/>
            <person name="Desvignes T."/>
            <person name="Floi Bucao C."/>
            <person name="Jouanno E."/>
            <person name="Wen M."/>
            <person name="Mejri S."/>
            <person name="Dirks R."/>
            <person name="Jansen H."/>
            <person name="Henkel C."/>
            <person name="Chen W.J."/>
            <person name="Zahm M."/>
            <person name="Cabau C."/>
            <person name="Klopp C."/>
            <person name="Thompson A.W."/>
            <person name="Robinson-Rechavi M."/>
            <person name="Braasch I."/>
            <person name="Lecointre G."/>
            <person name="Bobe J."/>
            <person name="Postlethwait J.H."/>
            <person name="Berthelot C."/>
            <person name="Roest Crollius H."/>
            <person name="Guiguen Y."/>
        </authorList>
    </citation>
    <scope>NUCLEOTIDE SEQUENCE</scope>
    <source>
        <strain evidence="1">WJC10195</strain>
    </source>
</reference>
<dbReference type="EMBL" id="JAINUF010000004">
    <property type="protein sequence ID" value="KAJ8364961.1"/>
    <property type="molecule type" value="Genomic_DNA"/>
</dbReference>
<dbReference type="Gene3D" id="3.30.70.270">
    <property type="match status" value="2"/>
</dbReference>
<keyword evidence="2" id="KW-1185">Reference proteome</keyword>
<evidence type="ECO:0000313" key="1">
    <source>
        <dbReference type="EMBL" id="KAJ8364961.1"/>
    </source>
</evidence>
<dbReference type="PANTHER" id="PTHR33064">
    <property type="entry name" value="POL PROTEIN"/>
    <property type="match status" value="1"/>
</dbReference>
<evidence type="ECO:0008006" key="3">
    <source>
        <dbReference type="Google" id="ProtNLM"/>
    </source>
</evidence>
<dbReference type="Proteomes" id="UP001152622">
    <property type="component" value="Chromosome 4"/>
</dbReference>
<gene>
    <name evidence="1" type="ORF">SKAU_G00137920</name>
</gene>
<dbReference type="AlphaFoldDB" id="A0A9Q1FRP2"/>
<comment type="caution">
    <text evidence="1">The sequence shown here is derived from an EMBL/GenBank/DDBJ whole genome shotgun (WGS) entry which is preliminary data.</text>
</comment>
<dbReference type="SUPFAM" id="SSF56672">
    <property type="entry name" value="DNA/RNA polymerases"/>
    <property type="match status" value="1"/>
</dbReference>
<evidence type="ECO:0000313" key="2">
    <source>
        <dbReference type="Proteomes" id="UP001152622"/>
    </source>
</evidence>